<comment type="caution">
    <text evidence="1">The sequence shown here is derived from an EMBL/GenBank/DDBJ whole genome shotgun (WGS) entry which is preliminary data.</text>
</comment>
<reference evidence="1 2" key="1">
    <citation type="submission" date="2019-04" db="EMBL/GenBank/DDBJ databases">
        <title>Sphingobacterium olei sp. nov., isolated from oil-contaminated soil.</title>
        <authorList>
            <person name="Liu B."/>
        </authorList>
    </citation>
    <scope>NUCLEOTIDE SEQUENCE [LARGE SCALE GENOMIC DNA]</scope>
    <source>
        <strain evidence="1 2">HAL-9</strain>
    </source>
</reference>
<accession>A0A4U0P6A0</accession>
<organism evidence="1 2">
    <name type="scientific">Sphingobacterium olei</name>
    <dbReference type="NCBI Taxonomy" id="2571155"/>
    <lineage>
        <taxon>Bacteria</taxon>
        <taxon>Pseudomonadati</taxon>
        <taxon>Bacteroidota</taxon>
        <taxon>Sphingobacteriia</taxon>
        <taxon>Sphingobacteriales</taxon>
        <taxon>Sphingobacteriaceae</taxon>
        <taxon>Sphingobacterium</taxon>
    </lineage>
</organism>
<protein>
    <submittedName>
        <fullName evidence="1">Uncharacterized protein</fullName>
    </submittedName>
</protein>
<evidence type="ECO:0000313" key="2">
    <source>
        <dbReference type="Proteomes" id="UP000306808"/>
    </source>
</evidence>
<keyword evidence="2" id="KW-1185">Reference proteome</keyword>
<dbReference type="AlphaFoldDB" id="A0A4U0P6A0"/>
<sequence length="134" mass="15889">MKICVECFDEIHSFDSYIGKIEADRHDTYVYFFNIGVSKHLLNPDDEMKYVDRAILVFQNVLTIIENYETEVVKEGFKVYYFGGLDLKFKVHKEFQVVCEKAYLNIPDDFRISKNMWDPYIMNNDVVNSFLEGK</sequence>
<name>A0A4U0P6A0_9SPHI</name>
<dbReference type="EMBL" id="SUME01000001">
    <property type="protein sequence ID" value="TJZ62976.1"/>
    <property type="molecule type" value="Genomic_DNA"/>
</dbReference>
<dbReference type="Proteomes" id="UP000306808">
    <property type="component" value="Unassembled WGS sequence"/>
</dbReference>
<proteinExistence type="predicted"/>
<dbReference type="RefSeq" id="WP_136899377.1">
    <property type="nucleotide sequence ID" value="NZ_SUME01000001.1"/>
</dbReference>
<evidence type="ECO:0000313" key="1">
    <source>
        <dbReference type="EMBL" id="TJZ62976.1"/>
    </source>
</evidence>
<gene>
    <name evidence="1" type="ORF">FAZ15_01365</name>
</gene>